<dbReference type="AlphaFoldDB" id="A0A1J4K0P9"/>
<accession>A0A1J4K0P9</accession>
<reference evidence="3" key="1">
    <citation type="submission" date="2016-10" db="EMBL/GenBank/DDBJ databases">
        <authorList>
            <person name="Benchimol M."/>
            <person name="Almeida L.G."/>
            <person name="Vasconcelos A.T."/>
            <person name="Perreira-Neves A."/>
            <person name="Rosa I.A."/>
            <person name="Tasca T."/>
            <person name="Bogo M.R."/>
            <person name="de Souza W."/>
        </authorList>
    </citation>
    <scope>NUCLEOTIDE SEQUENCE [LARGE SCALE GENOMIC DNA]</scope>
    <source>
        <strain evidence="3">K</strain>
    </source>
</reference>
<dbReference type="EMBL" id="MLAK01000795">
    <property type="protein sequence ID" value="OHT04352.1"/>
    <property type="molecule type" value="Genomic_DNA"/>
</dbReference>
<dbReference type="VEuPathDB" id="TrichDB:TRFO_28107"/>
<name>A0A1J4K0P9_9EUKA</name>
<keyword evidence="2" id="KW-0472">Membrane</keyword>
<keyword evidence="4" id="KW-1185">Reference proteome</keyword>
<sequence length="155" mass="18318">MKKIDWQSSTAHSQAGIQIQRLKDQIKKLTQKANGYQLKMNAMIQELNALRTEKSSWNQHIFQQTILDQEQNDVSEHYNGKNGTQYVFFQARCQVNFLMTRHLDGKTFVIFSLMPKFFLFISKLLIFFFFILHFCILENIIIFDGGSYDNKKHDL</sequence>
<evidence type="ECO:0000313" key="3">
    <source>
        <dbReference type="EMBL" id="OHT04352.1"/>
    </source>
</evidence>
<evidence type="ECO:0000256" key="1">
    <source>
        <dbReference type="SAM" id="Coils"/>
    </source>
</evidence>
<dbReference type="GeneID" id="94840677"/>
<proteinExistence type="predicted"/>
<comment type="caution">
    <text evidence="3">The sequence shown here is derived from an EMBL/GenBank/DDBJ whole genome shotgun (WGS) entry which is preliminary data.</text>
</comment>
<organism evidence="3 4">
    <name type="scientific">Tritrichomonas foetus</name>
    <dbReference type="NCBI Taxonomy" id="1144522"/>
    <lineage>
        <taxon>Eukaryota</taxon>
        <taxon>Metamonada</taxon>
        <taxon>Parabasalia</taxon>
        <taxon>Tritrichomonadida</taxon>
        <taxon>Tritrichomonadidae</taxon>
        <taxon>Tritrichomonas</taxon>
    </lineage>
</organism>
<feature type="coiled-coil region" evidence="1">
    <location>
        <begin position="12"/>
        <end position="53"/>
    </location>
</feature>
<keyword evidence="2" id="KW-0812">Transmembrane</keyword>
<evidence type="ECO:0000313" key="4">
    <source>
        <dbReference type="Proteomes" id="UP000179807"/>
    </source>
</evidence>
<protein>
    <submittedName>
        <fullName evidence="3">Uncharacterized protein</fullName>
    </submittedName>
</protein>
<feature type="transmembrane region" description="Helical" evidence="2">
    <location>
        <begin position="124"/>
        <end position="143"/>
    </location>
</feature>
<keyword evidence="1" id="KW-0175">Coiled coil</keyword>
<gene>
    <name evidence="3" type="ORF">TRFO_28107</name>
</gene>
<keyword evidence="2" id="KW-1133">Transmembrane helix</keyword>
<evidence type="ECO:0000256" key="2">
    <source>
        <dbReference type="SAM" id="Phobius"/>
    </source>
</evidence>
<dbReference type="RefSeq" id="XP_068357488.1">
    <property type="nucleotide sequence ID" value="XM_068505973.1"/>
</dbReference>
<dbReference type="Proteomes" id="UP000179807">
    <property type="component" value="Unassembled WGS sequence"/>
</dbReference>